<keyword evidence="4" id="KW-0813">Transport</keyword>
<dbReference type="AlphaFoldDB" id="A0AA35TVF6"/>
<name>A0AA35TVF6_GEOBA</name>
<evidence type="ECO:0000259" key="5">
    <source>
        <dbReference type="SMART" id="SM00237"/>
    </source>
</evidence>
<evidence type="ECO:0000256" key="3">
    <source>
        <dbReference type="ARBA" id="ARBA00022837"/>
    </source>
</evidence>
<sequence length="302" mass="32752">MRADASILILDNDRALVGLENTSYTVLEDAGAVEICAVISFPEITCPVSYHFEVVIRTISGTAVDTIDYTAVNASFSFEACQTKSCVNVTITDDNVNEVVEFFFTLARTAGLNARIDLYPENGRVCIVDNEHQMTGLMCSSSGNSEVTIECSGMETQVPLQCSFDAGPLHQCTVPMILTGSVSPPGNHSVRIVASTGGESTVPYYITDEAMSNVAAKVPPLEVILSSGSPRVTESSIEVEFDTTRPVTRVTCFLRYDNKSDYQDCTAGSVTFSDLKSGRYVLKIYARNKQTDFATTKMVVMV</sequence>
<organism evidence="6 7">
    <name type="scientific">Geodia barretti</name>
    <name type="common">Barrett's horny sponge</name>
    <dbReference type="NCBI Taxonomy" id="519541"/>
    <lineage>
        <taxon>Eukaryota</taxon>
        <taxon>Metazoa</taxon>
        <taxon>Porifera</taxon>
        <taxon>Demospongiae</taxon>
        <taxon>Heteroscleromorpha</taxon>
        <taxon>Tetractinellida</taxon>
        <taxon>Astrophorina</taxon>
        <taxon>Geodiidae</taxon>
        <taxon>Geodia</taxon>
    </lineage>
</organism>
<dbReference type="GO" id="GO:0030001">
    <property type="term" value="P:metal ion transport"/>
    <property type="evidence" value="ECO:0007669"/>
    <property type="project" value="TreeGrafter"/>
</dbReference>
<evidence type="ECO:0000256" key="4">
    <source>
        <dbReference type="ARBA" id="ARBA00023065"/>
    </source>
</evidence>
<dbReference type="SUPFAM" id="SSF141072">
    <property type="entry name" value="CalX-like"/>
    <property type="match status" value="1"/>
</dbReference>
<accession>A0AA35TVF6</accession>
<feature type="domain" description="Calx-beta" evidence="5">
    <location>
        <begin position="5"/>
        <end position="107"/>
    </location>
</feature>
<dbReference type="EMBL" id="CASHTH010004122">
    <property type="protein sequence ID" value="CAI8053781.1"/>
    <property type="molecule type" value="Genomic_DNA"/>
</dbReference>
<keyword evidence="3" id="KW-0106">Calcium</keyword>
<protein>
    <recommendedName>
        <fullName evidence="5">Calx-beta domain-containing protein</fullName>
    </recommendedName>
</protein>
<dbReference type="InterPro" id="IPR038081">
    <property type="entry name" value="CalX-like_sf"/>
</dbReference>
<gene>
    <name evidence="6" type="ORF">GBAR_LOCUS29383</name>
</gene>
<dbReference type="InterPro" id="IPR051171">
    <property type="entry name" value="CaCA"/>
</dbReference>
<dbReference type="Gene3D" id="2.60.40.2030">
    <property type="match status" value="1"/>
</dbReference>
<dbReference type="GO" id="GO:0007154">
    <property type="term" value="P:cell communication"/>
    <property type="evidence" value="ECO:0007669"/>
    <property type="project" value="InterPro"/>
</dbReference>
<evidence type="ECO:0000313" key="6">
    <source>
        <dbReference type="EMBL" id="CAI8053781.1"/>
    </source>
</evidence>
<dbReference type="PANTHER" id="PTHR11878">
    <property type="entry name" value="SODIUM/CALCIUM EXCHANGER"/>
    <property type="match status" value="1"/>
</dbReference>
<dbReference type="Pfam" id="PF03160">
    <property type="entry name" value="Calx-beta"/>
    <property type="match status" value="1"/>
</dbReference>
<evidence type="ECO:0000256" key="2">
    <source>
        <dbReference type="ARBA" id="ARBA00022737"/>
    </source>
</evidence>
<evidence type="ECO:0000313" key="7">
    <source>
        <dbReference type="Proteomes" id="UP001174909"/>
    </source>
</evidence>
<evidence type="ECO:0000256" key="1">
    <source>
        <dbReference type="ARBA" id="ARBA00022729"/>
    </source>
</evidence>
<comment type="caution">
    <text evidence="6">The sequence shown here is derived from an EMBL/GenBank/DDBJ whole genome shotgun (WGS) entry which is preliminary data.</text>
</comment>
<keyword evidence="2" id="KW-0677">Repeat</keyword>
<keyword evidence="1" id="KW-0732">Signal</keyword>
<proteinExistence type="predicted"/>
<dbReference type="InterPro" id="IPR003644">
    <property type="entry name" value="Calx_beta"/>
</dbReference>
<reference evidence="6" key="1">
    <citation type="submission" date="2023-03" db="EMBL/GenBank/DDBJ databases">
        <authorList>
            <person name="Steffen K."/>
            <person name="Cardenas P."/>
        </authorList>
    </citation>
    <scope>NUCLEOTIDE SEQUENCE</scope>
</reference>
<keyword evidence="4" id="KW-0406">Ion transport</keyword>
<dbReference type="SMART" id="SM00237">
    <property type="entry name" value="Calx_beta"/>
    <property type="match status" value="1"/>
</dbReference>
<dbReference type="GO" id="GO:0016020">
    <property type="term" value="C:membrane"/>
    <property type="evidence" value="ECO:0007669"/>
    <property type="project" value="InterPro"/>
</dbReference>
<dbReference type="Proteomes" id="UP001174909">
    <property type="component" value="Unassembled WGS sequence"/>
</dbReference>
<dbReference type="PANTHER" id="PTHR11878:SF65">
    <property type="entry name" value="NA_CA-EXCHANGE PROTEIN, ISOFORM G"/>
    <property type="match status" value="1"/>
</dbReference>
<keyword evidence="7" id="KW-1185">Reference proteome</keyword>